<keyword evidence="6" id="KW-0496">Mitochondrion</keyword>
<keyword evidence="5" id="KW-0560">Oxidoreductase</keyword>
<proteinExistence type="inferred from homology"/>
<dbReference type="Gene3D" id="3.40.30.10">
    <property type="entry name" value="Glutaredoxin"/>
    <property type="match status" value="1"/>
</dbReference>
<evidence type="ECO:0000256" key="4">
    <source>
        <dbReference type="ARBA" id="ARBA00022946"/>
    </source>
</evidence>
<sequence>MFSAFKRAIPQVSIFHNPASPPSNAALRLLQNAVSGPYPPHKPSAPPLSFKLDVVENTPPTPDQFRTILSYVRANAPNNEEKSSPASFLSAHPTVHTRPTSAEGLAHLASQNPNALNWPIVVDWDHGKAAVGDVEDVKSILEELRKRRDGEIKDEEVDQPKGWKFW</sequence>
<evidence type="ECO:0000256" key="3">
    <source>
        <dbReference type="ARBA" id="ARBA00009734"/>
    </source>
</evidence>
<dbReference type="PANTHER" id="PTHR28071">
    <property type="entry name" value="REDOX PROTEIN FMP46, MITOCHONDRIAL-RELATED"/>
    <property type="match status" value="1"/>
</dbReference>
<dbReference type="GO" id="GO:0016491">
    <property type="term" value="F:oxidoreductase activity"/>
    <property type="evidence" value="ECO:0007669"/>
    <property type="project" value="UniProtKB-KW"/>
</dbReference>
<dbReference type="GO" id="GO:0005739">
    <property type="term" value="C:mitochondrion"/>
    <property type="evidence" value="ECO:0007669"/>
    <property type="project" value="UniProtKB-SubCell"/>
</dbReference>
<comment type="similarity">
    <text evidence="3">Belongs to the FMP46 family.</text>
</comment>
<evidence type="ECO:0000256" key="5">
    <source>
        <dbReference type="ARBA" id="ARBA00023002"/>
    </source>
</evidence>
<organism evidence="7 8">
    <name type="scientific">Obba rivulosa</name>
    <dbReference type="NCBI Taxonomy" id="1052685"/>
    <lineage>
        <taxon>Eukaryota</taxon>
        <taxon>Fungi</taxon>
        <taxon>Dikarya</taxon>
        <taxon>Basidiomycota</taxon>
        <taxon>Agaricomycotina</taxon>
        <taxon>Agaricomycetes</taxon>
        <taxon>Polyporales</taxon>
        <taxon>Gelatoporiaceae</taxon>
        <taxon>Obba</taxon>
    </lineage>
</organism>
<dbReference type="SUPFAM" id="SSF52833">
    <property type="entry name" value="Thioredoxin-like"/>
    <property type="match status" value="1"/>
</dbReference>
<dbReference type="InterPro" id="IPR036249">
    <property type="entry name" value="Thioredoxin-like_sf"/>
</dbReference>
<dbReference type="PROSITE" id="PS51353">
    <property type="entry name" value="ARSC"/>
    <property type="match status" value="1"/>
</dbReference>
<comment type="subcellular location">
    <subcellularLocation>
        <location evidence="2">Mitochondrion</location>
    </subcellularLocation>
</comment>
<name>A0A8E2AP85_9APHY</name>
<dbReference type="OrthoDB" id="59229at2759"/>
<evidence type="ECO:0000256" key="6">
    <source>
        <dbReference type="ARBA" id="ARBA00023128"/>
    </source>
</evidence>
<keyword evidence="8" id="KW-1185">Reference proteome</keyword>
<evidence type="ECO:0000256" key="2">
    <source>
        <dbReference type="ARBA" id="ARBA00004173"/>
    </source>
</evidence>
<dbReference type="EMBL" id="KV722471">
    <property type="protein sequence ID" value="OCH87833.1"/>
    <property type="molecule type" value="Genomic_DNA"/>
</dbReference>
<evidence type="ECO:0000313" key="8">
    <source>
        <dbReference type="Proteomes" id="UP000250043"/>
    </source>
</evidence>
<evidence type="ECO:0000256" key="1">
    <source>
        <dbReference type="ARBA" id="ARBA00002963"/>
    </source>
</evidence>
<dbReference type="Proteomes" id="UP000250043">
    <property type="component" value="Unassembled WGS sequence"/>
</dbReference>
<evidence type="ECO:0008006" key="9">
    <source>
        <dbReference type="Google" id="ProtNLM"/>
    </source>
</evidence>
<dbReference type="PANTHER" id="PTHR28071:SF1">
    <property type="entry name" value="REDOX PROTEIN FMP46, MITOCHONDRIAL-RELATED"/>
    <property type="match status" value="1"/>
</dbReference>
<dbReference type="InterPro" id="IPR006660">
    <property type="entry name" value="Arsenate_reductase-like"/>
</dbReference>
<evidence type="ECO:0000313" key="7">
    <source>
        <dbReference type="EMBL" id="OCH87833.1"/>
    </source>
</evidence>
<keyword evidence="4" id="KW-0809">Transit peptide</keyword>
<gene>
    <name evidence="7" type="ORF">OBBRIDRAFT_795813</name>
</gene>
<reference evidence="7 8" key="1">
    <citation type="submission" date="2016-07" db="EMBL/GenBank/DDBJ databases">
        <title>Draft genome of the white-rot fungus Obba rivulosa 3A-2.</title>
        <authorList>
            <consortium name="DOE Joint Genome Institute"/>
            <person name="Miettinen O."/>
            <person name="Riley R."/>
            <person name="Acob R."/>
            <person name="Barry K."/>
            <person name="Cullen D."/>
            <person name="De Vries R."/>
            <person name="Hainaut M."/>
            <person name="Hatakka A."/>
            <person name="Henrissat B."/>
            <person name="Hilden K."/>
            <person name="Kuo R."/>
            <person name="Labutti K."/>
            <person name="Lipzen A."/>
            <person name="Makela M.R."/>
            <person name="Sandor L."/>
            <person name="Spatafora J.W."/>
            <person name="Grigoriev I.V."/>
            <person name="Hibbett D.S."/>
        </authorList>
    </citation>
    <scope>NUCLEOTIDE SEQUENCE [LARGE SCALE GENOMIC DNA]</scope>
    <source>
        <strain evidence="7 8">3A-2</strain>
    </source>
</reference>
<dbReference type="InterPro" id="IPR012882">
    <property type="entry name" value="Fmp46"/>
</dbReference>
<dbReference type="Pfam" id="PF07955">
    <property type="entry name" value="DUF1687"/>
    <property type="match status" value="1"/>
</dbReference>
<protein>
    <recommendedName>
        <fullName evidence="9">Thioredoxin-like protein</fullName>
    </recommendedName>
</protein>
<dbReference type="AlphaFoldDB" id="A0A8E2AP85"/>
<accession>A0A8E2AP85</accession>
<comment type="function">
    <text evidence="1">Putative mitochondrial redox protein which could be involved in the reduction of small toxic molecules.</text>
</comment>